<reference evidence="1 2" key="1">
    <citation type="journal article" date="2011" name="J. Bacteriol.">
        <title>Revised genome sequence of Brucella suis 1330.</title>
        <authorList>
            <person name="Tae H."/>
            <person name="Shallom S."/>
            <person name="Settlage R."/>
            <person name="Preston D."/>
            <person name="Adams L.G."/>
            <person name="Garner H.R."/>
        </authorList>
    </citation>
    <scope>NUCLEOTIDE SEQUENCE [LARGE SCALE GENOMIC DNA]</scope>
    <source>
        <strain evidence="1 2">1330</strain>
    </source>
</reference>
<accession>A0A0H3GCQ2</accession>
<dbReference type="Proteomes" id="UP000007104">
    <property type="component" value="Chromosome I"/>
</dbReference>
<dbReference type="KEGG" id="bms:BR1577"/>
<proteinExistence type="predicted"/>
<keyword evidence="2" id="KW-1185">Reference proteome</keyword>
<protein>
    <submittedName>
        <fullName evidence="1">Uncharacterized protein</fullName>
    </submittedName>
</protein>
<evidence type="ECO:0000313" key="1">
    <source>
        <dbReference type="EMBL" id="AEM18899.1"/>
    </source>
</evidence>
<dbReference type="KEGG" id="bsi:BS1330_I1571"/>
<gene>
    <name evidence="1" type="ordered locus">BS1330_I1571</name>
</gene>
<sequence length="41" mass="4724">MFFRTVGHGKWAGLPRDWPKRDGAMLRIKPPVSTLSVENDR</sequence>
<name>A0A0H3GCQ2_BRUSU</name>
<dbReference type="AlphaFoldDB" id="A0A0H3GCQ2"/>
<dbReference type="HOGENOM" id="CLU_3266736_0_0_5"/>
<evidence type="ECO:0000313" key="2">
    <source>
        <dbReference type="Proteomes" id="UP000007104"/>
    </source>
</evidence>
<organism evidence="1 2">
    <name type="scientific">Brucella suis biovar 1 (strain 1330)</name>
    <dbReference type="NCBI Taxonomy" id="204722"/>
    <lineage>
        <taxon>Bacteria</taxon>
        <taxon>Pseudomonadati</taxon>
        <taxon>Pseudomonadota</taxon>
        <taxon>Alphaproteobacteria</taxon>
        <taxon>Hyphomicrobiales</taxon>
        <taxon>Brucellaceae</taxon>
        <taxon>Brucella/Ochrobactrum group</taxon>
        <taxon>Brucella</taxon>
    </lineage>
</organism>
<dbReference type="EMBL" id="CP002997">
    <property type="protein sequence ID" value="AEM18899.1"/>
    <property type="molecule type" value="Genomic_DNA"/>
</dbReference>